<evidence type="ECO:0000313" key="3">
    <source>
        <dbReference type="WBParaSite" id="ACRNAN_scaffold4628.g17961.t1"/>
    </source>
</evidence>
<accession>A0A914E042</accession>
<proteinExistence type="predicted"/>
<feature type="compositionally biased region" description="Low complexity" evidence="1">
    <location>
        <begin position="53"/>
        <end position="63"/>
    </location>
</feature>
<reference evidence="3" key="1">
    <citation type="submission" date="2022-11" db="UniProtKB">
        <authorList>
            <consortium name="WormBaseParasite"/>
        </authorList>
    </citation>
    <scope>IDENTIFICATION</scope>
</reference>
<organism evidence="2 3">
    <name type="scientific">Acrobeloides nanus</name>
    <dbReference type="NCBI Taxonomy" id="290746"/>
    <lineage>
        <taxon>Eukaryota</taxon>
        <taxon>Metazoa</taxon>
        <taxon>Ecdysozoa</taxon>
        <taxon>Nematoda</taxon>
        <taxon>Chromadorea</taxon>
        <taxon>Rhabditida</taxon>
        <taxon>Tylenchina</taxon>
        <taxon>Cephalobomorpha</taxon>
        <taxon>Cephaloboidea</taxon>
        <taxon>Cephalobidae</taxon>
        <taxon>Acrobeloides</taxon>
    </lineage>
</organism>
<dbReference type="WBParaSite" id="ACRNAN_scaffold4628.g17961.t1">
    <property type="protein sequence ID" value="ACRNAN_scaffold4628.g17961.t1"/>
    <property type="gene ID" value="ACRNAN_scaffold4628.g17961"/>
</dbReference>
<dbReference type="AlphaFoldDB" id="A0A914E042"/>
<feature type="region of interest" description="Disordered" evidence="1">
    <location>
        <begin position="1"/>
        <end position="135"/>
    </location>
</feature>
<sequence length="209" mass="22794">MKDKEKRMKKFPFHTPKSDPTSPAGTTHVDTPPPLDFTRLQSGTSQIQKLYKTATPPLTPTTLSVDAAESKAKVNRSGSSGSEKKISGVSARSVDDSVLHCGSGSPLVSVHPGGPSMSFSHSPTPKTSGAFQPPKNKFKMAHESFRIRMFQEQFGFEPVSQQEPNSNEVFMTKKRTADSKFSEFKGGDLNKYTSRSYTIQNGNEVFGAS</sequence>
<name>A0A914E042_9BILA</name>
<evidence type="ECO:0000313" key="2">
    <source>
        <dbReference type="Proteomes" id="UP000887540"/>
    </source>
</evidence>
<feature type="compositionally biased region" description="Polar residues" evidence="1">
    <location>
        <begin position="18"/>
        <end position="29"/>
    </location>
</feature>
<protein>
    <submittedName>
        <fullName evidence="3">Uncharacterized protein</fullName>
    </submittedName>
</protein>
<keyword evidence="2" id="KW-1185">Reference proteome</keyword>
<feature type="compositionally biased region" description="Polar residues" evidence="1">
    <location>
        <begin position="39"/>
        <end position="48"/>
    </location>
</feature>
<feature type="compositionally biased region" description="Polar residues" evidence="1">
    <location>
        <begin position="117"/>
        <end position="130"/>
    </location>
</feature>
<dbReference type="Proteomes" id="UP000887540">
    <property type="component" value="Unplaced"/>
</dbReference>
<evidence type="ECO:0000256" key="1">
    <source>
        <dbReference type="SAM" id="MobiDB-lite"/>
    </source>
</evidence>